<evidence type="ECO:0000259" key="1">
    <source>
        <dbReference type="Pfam" id="PF00117"/>
    </source>
</evidence>
<dbReference type="NCBIfam" id="NF006098">
    <property type="entry name" value="PRK08250.1"/>
    <property type="match status" value="1"/>
</dbReference>
<sequence>MKIHFIQHEIYEAPGAYLVWAENNGHQVRFSKVFANDRLPFNIDDIDMLIIMGGPQSPDTTMDECTYFNAEAEMAVIRKCIEAGKTVIGVCLGAQLIGQSLGAAYQQSPEKEIGNFPITLTQDGVSDNYINHFPQTVTVGHWHNDMPGLTSGSKILASSIGCPRQIIKYQDNVYGFQCHMELTTELVTLLIDHEIGLEEKSLQYNFIQAPVDIIKYDYSEMNQNLYTFLDKLAKAAL</sequence>
<name>A0ABT4UKC8_9BACT</name>
<dbReference type="Pfam" id="PF00117">
    <property type="entry name" value="GATase"/>
    <property type="match status" value="1"/>
</dbReference>
<dbReference type="GO" id="GO:0016787">
    <property type="term" value="F:hydrolase activity"/>
    <property type="evidence" value="ECO:0007669"/>
    <property type="project" value="UniProtKB-KW"/>
</dbReference>
<dbReference type="EMBL" id="JAQGEF010000007">
    <property type="protein sequence ID" value="MDA3614623.1"/>
    <property type="molecule type" value="Genomic_DNA"/>
</dbReference>
<comment type="caution">
    <text evidence="2">The sequence shown here is derived from an EMBL/GenBank/DDBJ whole genome shotgun (WGS) entry which is preliminary data.</text>
</comment>
<reference evidence="2 3" key="1">
    <citation type="submission" date="2022-12" db="EMBL/GenBank/DDBJ databases">
        <title>Chitinophagaceae gen. sp. nov., a new member of the family Chitinophagaceae, isolated from soil in a chemical factory.</title>
        <authorList>
            <person name="Ke Z."/>
        </authorList>
    </citation>
    <scope>NUCLEOTIDE SEQUENCE [LARGE SCALE GENOMIC DNA]</scope>
    <source>
        <strain evidence="2 3">LY-5</strain>
    </source>
</reference>
<evidence type="ECO:0000313" key="2">
    <source>
        <dbReference type="EMBL" id="MDA3614623.1"/>
    </source>
</evidence>
<protein>
    <submittedName>
        <fullName evidence="2">Gamma-glutamyl-gamma-aminobutyrate hydrolase family protein</fullName>
    </submittedName>
</protein>
<dbReference type="PROSITE" id="PS51273">
    <property type="entry name" value="GATASE_TYPE_1"/>
    <property type="match status" value="1"/>
</dbReference>
<accession>A0ABT4UKC8</accession>
<dbReference type="Gene3D" id="3.40.50.880">
    <property type="match status" value="1"/>
</dbReference>
<keyword evidence="3" id="KW-1185">Reference proteome</keyword>
<dbReference type="RefSeq" id="WP_407030949.1">
    <property type="nucleotide sequence ID" value="NZ_JAQGEF010000007.1"/>
</dbReference>
<dbReference type="InterPro" id="IPR044992">
    <property type="entry name" value="ChyE-like"/>
</dbReference>
<dbReference type="PANTHER" id="PTHR42695">
    <property type="entry name" value="GLUTAMINE AMIDOTRANSFERASE YLR126C-RELATED"/>
    <property type="match status" value="1"/>
</dbReference>
<organism evidence="2 3">
    <name type="scientific">Polluticaenibacter yanchengensis</name>
    <dbReference type="NCBI Taxonomy" id="3014562"/>
    <lineage>
        <taxon>Bacteria</taxon>
        <taxon>Pseudomonadati</taxon>
        <taxon>Bacteroidota</taxon>
        <taxon>Chitinophagia</taxon>
        <taxon>Chitinophagales</taxon>
        <taxon>Chitinophagaceae</taxon>
        <taxon>Polluticaenibacter</taxon>
    </lineage>
</organism>
<dbReference type="PANTHER" id="PTHR42695:SF5">
    <property type="entry name" value="GLUTAMINE AMIDOTRANSFERASE YLR126C-RELATED"/>
    <property type="match status" value="1"/>
</dbReference>
<dbReference type="CDD" id="cd01741">
    <property type="entry name" value="GATase1_1"/>
    <property type="match status" value="1"/>
</dbReference>
<feature type="domain" description="Glutamine amidotransferase" evidence="1">
    <location>
        <begin position="32"/>
        <end position="183"/>
    </location>
</feature>
<proteinExistence type="predicted"/>
<dbReference type="SUPFAM" id="SSF52317">
    <property type="entry name" value="Class I glutamine amidotransferase-like"/>
    <property type="match status" value="1"/>
</dbReference>
<dbReference type="InterPro" id="IPR017926">
    <property type="entry name" value="GATASE"/>
</dbReference>
<evidence type="ECO:0000313" key="3">
    <source>
        <dbReference type="Proteomes" id="UP001210231"/>
    </source>
</evidence>
<gene>
    <name evidence="2" type="ORF">O3P16_07370</name>
</gene>
<dbReference type="InterPro" id="IPR029062">
    <property type="entry name" value="Class_I_gatase-like"/>
</dbReference>
<keyword evidence="2" id="KW-0378">Hydrolase</keyword>
<dbReference type="Proteomes" id="UP001210231">
    <property type="component" value="Unassembled WGS sequence"/>
</dbReference>